<name>A0AAV7N6X7_PLEWA</name>
<organism evidence="2 3">
    <name type="scientific">Pleurodeles waltl</name>
    <name type="common">Iberian ribbed newt</name>
    <dbReference type="NCBI Taxonomy" id="8319"/>
    <lineage>
        <taxon>Eukaryota</taxon>
        <taxon>Metazoa</taxon>
        <taxon>Chordata</taxon>
        <taxon>Craniata</taxon>
        <taxon>Vertebrata</taxon>
        <taxon>Euteleostomi</taxon>
        <taxon>Amphibia</taxon>
        <taxon>Batrachia</taxon>
        <taxon>Caudata</taxon>
        <taxon>Salamandroidea</taxon>
        <taxon>Salamandridae</taxon>
        <taxon>Pleurodelinae</taxon>
        <taxon>Pleurodeles</taxon>
    </lineage>
</organism>
<gene>
    <name evidence="2" type="ORF">NDU88_006328</name>
</gene>
<comment type="caution">
    <text evidence="2">The sequence shown here is derived from an EMBL/GenBank/DDBJ whole genome shotgun (WGS) entry which is preliminary data.</text>
</comment>
<proteinExistence type="predicted"/>
<evidence type="ECO:0000256" key="1">
    <source>
        <dbReference type="SAM" id="MobiDB-lite"/>
    </source>
</evidence>
<accession>A0AAV7N6X7</accession>
<feature type="region of interest" description="Disordered" evidence="1">
    <location>
        <begin position="1"/>
        <end position="23"/>
    </location>
</feature>
<dbReference type="Proteomes" id="UP001066276">
    <property type="component" value="Chromosome 9"/>
</dbReference>
<protein>
    <submittedName>
        <fullName evidence="2">Uncharacterized protein</fullName>
    </submittedName>
</protein>
<reference evidence="2" key="1">
    <citation type="journal article" date="2022" name="bioRxiv">
        <title>Sequencing and chromosome-scale assembly of the giantPleurodeles waltlgenome.</title>
        <authorList>
            <person name="Brown T."/>
            <person name="Elewa A."/>
            <person name="Iarovenko S."/>
            <person name="Subramanian E."/>
            <person name="Araus A.J."/>
            <person name="Petzold A."/>
            <person name="Susuki M."/>
            <person name="Suzuki K.-i.T."/>
            <person name="Hayashi T."/>
            <person name="Toyoda A."/>
            <person name="Oliveira C."/>
            <person name="Osipova E."/>
            <person name="Leigh N.D."/>
            <person name="Simon A."/>
            <person name="Yun M.H."/>
        </authorList>
    </citation>
    <scope>NUCLEOTIDE SEQUENCE</scope>
    <source>
        <strain evidence="2">20211129_DDA</strain>
        <tissue evidence="2">Liver</tissue>
    </source>
</reference>
<sequence length="107" mass="11182">MTGSGDEVPGTKETPTLLGERARATRWGATGRAVMVWGLAEVDKGWVDPVGSATIRELPSEEVSESLPPVVPCLPGGTPLALQPIDLYGVGRLCLLGTVGCSIPTRR</sequence>
<evidence type="ECO:0000313" key="2">
    <source>
        <dbReference type="EMBL" id="KAJ1108958.1"/>
    </source>
</evidence>
<evidence type="ECO:0000313" key="3">
    <source>
        <dbReference type="Proteomes" id="UP001066276"/>
    </source>
</evidence>
<dbReference type="AlphaFoldDB" id="A0AAV7N6X7"/>
<dbReference type="EMBL" id="JANPWB010000013">
    <property type="protein sequence ID" value="KAJ1108958.1"/>
    <property type="molecule type" value="Genomic_DNA"/>
</dbReference>
<keyword evidence="3" id="KW-1185">Reference proteome</keyword>